<accession>A0A1G8LRN3</accession>
<organism evidence="2 3">
    <name type="scientific">Paraburkholderia phenazinium</name>
    <dbReference type="NCBI Taxonomy" id="60549"/>
    <lineage>
        <taxon>Bacteria</taxon>
        <taxon>Pseudomonadati</taxon>
        <taxon>Pseudomonadota</taxon>
        <taxon>Betaproteobacteria</taxon>
        <taxon>Burkholderiales</taxon>
        <taxon>Burkholderiaceae</taxon>
        <taxon>Paraburkholderia</taxon>
    </lineage>
</organism>
<feature type="transmembrane region" description="Helical" evidence="1">
    <location>
        <begin position="18"/>
        <end position="35"/>
    </location>
</feature>
<protein>
    <recommendedName>
        <fullName evidence="4">DUF2628 domain-containing protein</fullName>
    </recommendedName>
</protein>
<gene>
    <name evidence="2" type="ORF">SAMN05216466_1274</name>
</gene>
<evidence type="ECO:0000313" key="3">
    <source>
        <dbReference type="Proteomes" id="UP000199706"/>
    </source>
</evidence>
<dbReference type="RefSeq" id="WP_090694471.1">
    <property type="nucleotide sequence ID" value="NZ_FNCJ01000027.1"/>
</dbReference>
<dbReference type="Proteomes" id="UP000199706">
    <property type="component" value="Unassembled WGS sequence"/>
</dbReference>
<dbReference type="EMBL" id="FNCJ01000027">
    <property type="protein sequence ID" value="SDI58293.1"/>
    <property type="molecule type" value="Genomic_DNA"/>
</dbReference>
<keyword evidence="1" id="KW-1133">Transmembrane helix</keyword>
<feature type="transmembrane region" description="Helical" evidence="1">
    <location>
        <begin position="65"/>
        <end position="83"/>
    </location>
</feature>
<dbReference type="Pfam" id="PF10947">
    <property type="entry name" value="DUF2628"/>
    <property type="match status" value="1"/>
</dbReference>
<dbReference type="OrthoDB" id="7597043at2"/>
<name>A0A1G8LRN3_9BURK</name>
<sequence length="101" mass="11392">MTERIYLQHPARGETVEVSTGFSWAAFLLGFIWALMKRMWLVALFMLSADLAIGLIGFAGMTADVISLVLSIAFAVYCGMKANQWYRRDLERKGYVIAPRP</sequence>
<evidence type="ECO:0000313" key="2">
    <source>
        <dbReference type="EMBL" id="SDI58293.1"/>
    </source>
</evidence>
<keyword evidence="1" id="KW-0472">Membrane</keyword>
<evidence type="ECO:0008006" key="4">
    <source>
        <dbReference type="Google" id="ProtNLM"/>
    </source>
</evidence>
<dbReference type="AlphaFoldDB" id="A0A1G8LRN3"/>
<evidence type="ECO:0000256" key="1">
    <source>
        <dbReference type="SAM" id="Phobius"/>
    </source>
</evidence>
<keyword evidence="1" id="KW-0812">Transmembrane</keyword>
<reference evidence="2 3" key="1">
    <citation type="submission" date="2016-10" db="EMBL/GenBank/DDBJ databases">
        <authorList>
            <person name="de Groot N.N."/>
        </authorList>
    </citation>
    <scope>NUCLEOTIDE SEQUENCE [LARGE SCALE GENOMIC DNA]</scope>
    <source>
        <strain evidence="2 3">LMG 2247</strain>
    </source>
</reference>
<proteinExistence type="predicted"/>
<dbReference type="InterPro" id="IPR024399">
    <property type="entry name" value="DUF2628"/>
</dbReference>